<dbReference type="EMBL" id="AEYP01021486">
    <property type="status" value="NOT_ANNOTATED_CDS"/>
    <property type="molecule type" value="Genomic_DNA"/>
</dbReference>
<name>M3Z731_MUSPF</name>
<evidence type="ECO:0000313" key="2">
    <source>
        <dbReference type="Ensembl" id="ENSMPUP00000019394.1"/>
    </source>
</evidence>
<feature type="compositionally biased region" description="Pro residues" evidence="1">
    <location>
        <begin position="50"/>
        <end position="62"/>
    </location>
</feature>
<protein>
    <submittedName>
        <fullName evidence="2">Basic salivary proline-rich protein 2-like</fullName>
    </submittedName>
</protein>
<dbReference type="InParanoid" id="M3Z731"/>
<feature type="compositionally biased region" description="Basic residues" evidence="1">
    <location>
        <begin position="67"/>
        <end position="77"/>
    </location>
</feature>
<dbReference type="OMA" id="RINEAAW"/>
<feature type="compositionally biased region" description="Low complexity" evidence="1">
    <location>
        <begin position="317"/>
        <end position="328"/>
    </location>
</feature>
<feature type="compositionally biased region" description="Low complexity" evidence="1">
    <location>
        <begin position="251"/>
        <end position="268"/>
    </location>
</feature>
<feature type="region of interest" description="Disordered" evidence="1">
    <location>
        <begin position="21"/>
        <end position="268"/>
    </location>
</feature>
<dbReference type="KEGG" id="mpuf:106005295"/>
<accession>M3Z731</accession>
<evidence type="ECO:0000256" key="1">
    <source>
        <dbReference type="SAM" id="MobiDB-lite"/>
    </source>
</evidence>
<sequence>MYILLERRCITPRSSRTTVVRYVSPAGPSEELRTNSASTRSSGERLGSVPPSPPPARGPRPRPTWATRRHREARSKPVRPAPPARPPPQRPRRSVPSKVVEHETAAAPTQPGWEASAPQPQFPGGWGGGLPRRLPGASRGYRPARTRAGGGEASSSVPAGRGRKDTARGGGRGRDGRRKAPKLAPGSIGFGRADPGRLERPHRGPGDPPTRGAAEVPGSYGPTPVGSRGAATSRRVCPGARREGGGGAEGAGSQAAPSPGPPGRQAAALPVVWARRARRARPSPAFPAQAHTAGLTLGAHRPHATTTVVAPVSLNPGPRAGRSAQAQRSRPKRLHASPPPSLPLGRWSG</sequence>
<dbReference type="HOGENOM" id="CLU_794445_0_0_1"/>
<feature type="region of interest" description="Disordered" evidence="1">
    <location>
        <begin position="280"/>
        <end position="349"/>
    </location>
</feature>
<dbReference type="AlphaFoldDB" id="M3Z731"/>
<proteinExistence type="predicted"/>
<dbReference type="Ensembl" id="ENSMPUT00000019674.1">
    <property type="protein sequence ID" value="ENSMPUP00000019394.1"/>
    <property type="gene ID" value="ENSMPUG00000019522.1"/>
</dbReference>
<feature type="compositionally biased region" description="Basic and acidic residues" evidence="1">
    <location>
        <begin position="194"/>
        <end position="205"/>
    </location>
</feature>
<organism evidence="2">
    <name type="scientific">Mustela putorius furo</name>
    <name type="common">European domestic ferret</name>
    <name type="synonym">Mustela furo</name>
    <dbReference type="NCBI Taxonomy" id="9669"/>
    <lineage>
        <taxon>Eukaryota</taxon>
        <taxon>Metazoa</taxon>
        <taxon>Chordata</taxon>
        <taxon>Craniata</taxon>
        <taxon>Vertebrata</taxon>
        <taxon>Euteleostomi</taxon>
        <taxon>Mammalia</taxon>
        <taxon>Eutheria</taxon>
        <taxon>Laurasiatheria</taxon>
        <taxon>Carnivora</taxon>
        <taxon>Caniformia</taxon>
        <taxon>Musteloidea</taxon>
        <taxon>Mustelidae</taxon>
        <taxon>Mustelinae</taxon>
        <taxon>Mustela</taxon>
    </lineage>
</organism>
<feature type="compositionally biased region" description="Pro residues" evidence="1">
    <location>
        <begin position="79"/>
        <end position="89"/>
    </location>
</feature>
<reference evidence="2" key="1">
    <citation type="submission" date="2024-06" db="UniProtKB">
        <authorList>
            <consortium name="Ensembl"/>
        </authorList>
    </citation>
    <scope>IDENTIFICATION</scope>
</reference>